<dbReference type="Proteomes" id="UP001140096">
    <property type="component" value="Unassembled WGS sequence"/>
</dbReference>
<dbReference type="EMBL" id="JANBUP010000281">
    <property type="protein sequence ID" value="KAJ2812147.1"/>
    <property type="molecule type" value="Genomic_DNA"/>
</dbReference>
<accession>A0ACC1LN40</accession>
<gene>
    <name evidence="1" type="ORF">H4S07_001598</name>
</gene>
<protein>
    <submittedName>
        <fullName evidence="1">Uncharacterized protein</fullName>
    </submittedName>
</protein>
<comment type="caution">
    <text evidence="1">The sequence shown here is derived from an EMBL/GenBank/DDBJ whole genome shotgun (WGS) entry which is preliminary data.</text>
</comment>
<sequence>METGMSIRAYPTLPLTPLRIRSFRWIIKEKFVSDIYAHVKRGEYGKASELLLIAAENAAVPIRNIWRPFLATLRQQVPPNLIGLQIDNVAAGMRLEPPYEVSMERVFHDLDRKRIEHASAALQSFVMDRGKNLAMAHGYHGILVACLREIELDQSGDGIERCTQTNDVFRLSESVQFLLSSYDPAIPTKHTLKEAEQHLATALTLEEGNEYFMAFYAQVLIAMGDISKATNMLKERYNAEKSLPCLR</sequence>
<keyword evidence="2" id="KW-1185">Reference proteome</keyword>
<name>A0ACC1LN40_9FUNG</name>
<evidence type="ECO:0000313" key="2">
    <source>
        <dbReference type="Proteomes" id="UP001140096"/>
    </source>
</evidence>
<organism evidence="1 2">
    <name type="scientific">Coemansia furcata</name>
    <dbReference type="NCBI Taxonomy" id="417177"/>
    <lineage>
        <taxon>Eukaryota</taxon>
        <taxon>Fungi</taxon>
        <taxon>Fungi incertae sedis</taxon>
        <taxon>Zoopagomycota</taxon>
        <taxon>Kickxellomycotina</taxon>
        <taxon>Kickxellomycetes</taxon>
        <taxon>Kickxellales</taxon>
        <taxon>Kickxellaceae</taxon>
        <taxon>Coemansia</taxon>
    </lineage>
</organism>
<proteinExistence type="predicted"/>
<evidence type="ECO:0000313" key="1">
    <source>
        <dbReference type="EMBL" id="KAJ2812147.1"/>
    </source>
</evidence>
<reference evidence="1" key="1">
    <citation type="submission" date="2022-07" db="EMBL/GenBank/DDBJ databases">
        <title>Phylogenomic reconstructions and comparative analyses of Kickxellomycotina fungi.</title>
        <authorList>
            <person name="Reynolds N.K."/>
            <person name="Stajich J.E."/>
            <person name="Barry K."/>
            <person name="Grigoriev I.V."/>
            <person name="Crous P."/>
            <person name="Smith M.E."/>
        </authorList>
    </citation>
    <scope>NUCLEOTIDE SEQUENCE</scope>
    <source>
        <strain evidence="1">CBS 102833</strain>
    </source>
</reference>